<comment type="caution">
    <text evidence="1">The sequence shown here is derived from an EMBL/GenBank/DDBJ whole genome shotgun (WGS) entry which is preliminary data.</text>
</comment>
<accession>A0A832YSS9</accession>
<name>A0A832YSS9_9CREN</name>
<reference evidence="1" key="1">
    <citation type="journal article" date="2020" name="ISME J.">
        <title>Gammaproteobacteria mediating utilization of methyl-, sulfur- and petroleum organic compounds in deep ocean hydrothermal plumes.</title>
        <authorList>
            <person name="Zhou Z."/>
            <person name="Liu Y."/>
            <person name="Pan J."/>
            <person name="Cron B.R."/>
            <person name="Toner B.M."/>
            <person name="Anantharaman K."/>
            <person name="Breier J.A."/>
            <person name="Dick G.J."/>
            <person name="Li M."/>
        </authorList>
    </citation>
    <scope>NUCLEOTIDE SEQUENCE</scope>
    <source>
        <strain evidence="1">SZUA-1435</strain>
    </source>
</reference>
<dbReference type="Proteomes" id="UP000605805">
    <property type="component" value="Unassembled WGS sequence"/>
</dbReference>
<sequence length="186" mass="20755">MIFQVSADLSIDPAFGFVKALRIVKSCEPKNIVSDSERMTLHLDFEGDAERALQCISQLRGLASIDVRLVINMCVDDPRKVFKMVGMTVIPSALSTRILAYAQYSEGVVFIERTSRRDFFLARYARVKRLPLPIPPSIYTVYGYLPEVVSSAKVSYEVLRTFGEELVAKLRGLGIEAKACREAAEG</sequence>
<gene>
    <name evidence="1" type="ORF">EYH02_03435</name>
</gene>
<evidence type="ECO:0000313" key="1">
    <source>
        <dbReference type="EMBL" id="HIP57105.1"/>
    </source>
</evidence>
<organism evidence="1 2">
    <name type="scientific">Ignisphaera aggregans</name>
    <dbReference type="NCBI Taxonomy" id="334771"/>
    <lineage>
        <taxon>Archaea</taxon>
        <taxon>Thermoproteota</taxon>
        <taxon>Thermoprotei</taxon>
        <taxon>Desulfurococcales</taxon>
        <taxon>Desulfurococcaceae</taxon>
        <taxon>Ignisphaera</taxon>
    </lineage>
</organism>
<protein>
    <submittedName>
        <fullName evidence="1">Uncharacterized protein</fullName>
    </submittedName>
</protein>
<dbReference type="EMBL" id="DQTV01000064">
    <property type="protein sequence ID" value="HIP57105.1"/>
    <property type="molecule type" value="Genomic_DNA"/>
</dbReference>
<evidence type="ECO:0000313" key="2">
    <source>
        <dbReference type="Proteomes" id="UP000605805"/>
    </source>
</evidence>
<proteinExistence type="predicted"/>
<dbReference type="AlphaFoldDB" id="A0A832YSS9"/>